<organism evidence="1 2">
    <name type="scientific">Elstera litoralis</name>
    <dbReference type="NCBI Taxonomy" id="552518"/>
    <lineage>
        <taxon>Bacteria</taxon>
        <taxon>Pseudomonadati</taxon>
        <taxon>Pseudomonadota</taxon>
        <taxon>Alphaproteobacteria</taxon>
        <taxon>Rhodospirillales</taxon>
        <taxon>Rhodospirillaceae</taxon>
        <taxon>Elstera</taxon>
    </lineage>
</organism>
<accession>A0A0F3IVT3</accession>
<dbReference type="EMBL" id="LAJY01000051">
    <property type="protein sequence ID" value="KJV10742.1"/>
    <property type="molecule type" value="Genomic_DNA"/>
</dbReference>
<evidence type="ECO:0000313" key="2">
    <source>
        <dbReference type="Proteomes" id="UP000033774"/>
    </source>
</evidence>
<gene>
    <name evidence="1" type="ORF">VZ95_02815</name>
</gene>
<sequence length="106" mass="10818">MADVTIRFATKDVNVVRAALESVGKDGEAALSRVNTALAKMGKSGGSAEQAAEGMAKVRQEIEKVGRGGAGIDAATRGLAAFDRQAGMTYGQTQACAPGLSTCSKR</sequence>
<comment type="caution">
    <text evidence="1">The sequence shown here is derived from an EMBL/GenBank/DDBJ whole genome shotgun (WGS) entry which is preliminary data.</text>
</comment>
<reference evidence="1 2" key="1">
    <citation type="submission" date="2015-03" db="EMBL/GenBank/DDBJ databases">
        <title>Draft genome sequence of Elstera litoralis.</title>
        <authorList>
            <person name="Rahalkar M.C."/>
            <person name="Dhakephalkar P.K."/>
            <person name="Pore S.D."/>
            <person name="Arora P."/>
            <person name="Kapse N.G."/>
            <person name="Pandit P.S."/>
        </authorList>
    </citation>
    <scope>NUCLEOTIDE SEQUENCE [LARGE SCALE GENOMIC DNA]</scope>
    <source>
        <strain evidence="1 2">Dia-1</strain>
    </source>
</reference>
<proteinExistence type="predicted"/>
<feature type="non-terminal residue" evidence="1">
    <location>
        <position position="106"/>
    </location>
</feature>
<dbReference type="RefSeq" id="WP_045774528.1">
    <property type="nucleotide sequence ID" value="NZ_LAJY01000051.1"/>
</dbReference>
<keyword evidence="2" id="KW-1185">Reference proteome</keyword>
<protein>
    <submittedName>
        <fullName evidence="1">Uncharacterized protein</fullName>
    </submittedName>
</protein>
<dbReference type="Proteomes" id="UP000033774">
    <property type="component" value="Unassembled WGS sequence"/>
</dbReference>
<dbReference type="AlphaFoldDB" id="A0A0F3IVT3"/>
<name>A0A0F3IVT3_9PROT</name>
<evidence type="ECO:0000313" key="1">
    <source>
        <dbReference type="EMBL" id="KJV10742.1"/>
    </source>
</evidence>